<dbReference type="Gene3D" id="3.40.50.2300">
    <property type="match status" value="1"/>
</dbReference>
<dbReference type="GO" id="GO:0006355">
    <property type="term" value="P:regulation of DNA-templated transcription"/>
    <property type="evidence" value="ECO:0007669"/>
    <property type="project" value="InterPro"/>
</dbReference>
<dbReference type="Pfam" id="PF00486">
    <property type="entry name" value="Trans_reg_C"/>
    <property type="match status" value="1"/>
</dbReference>
<dbReference type="InterPro" id="IPR001789">
    <property type="entry name" value="Sig_transdc_resp-reg_receiver"/>
</dbReference>
<comment type="function">
    <text evidence="5">May play the central regulatory role in sporulation. It may be an element of the effector pathway responsible for the activation of sporulation genes in response to nutritional stress. Spo0A may act in concert with spo0H (a sigma factor) to control the expression of some genes that are critical to the sporulation process.</text>
</comment>
<comment type="caution">
    <text evidence="10">The sequence shown here is derived from an EMBL/GenBank/DDBJ whole genome shotgun (WGS) entry which is preliminary data.</text>
</comment>
<dbReference type="SMART" id="SM00448">
    <property type="entry name" value="REC"/>
    <property type="match status" value="1"/>
</dbReference>
<evidence type="ECO:0000256" key="5">
    <source>
        <dbReference type="ARBA" id="ARBA00024867"/>
    </source>
</evidence>
<keyword evidence="3 7" id="KW-0238">DNA-binding</keyword>
<dbReference type="GO" id="GO:0005829">
    <property type="term" value="C:cytosol"/>
    <property type="evidence" value="ECO:0007669"/>
    <property type="project" value="TreeGrafter"/>
</dbReference>
<evidence type="ECO:0000256" key="3">
    <source>
        <dbReference type="ARBA" id="ARBA00023125"/>
    </source>
</evidence>
<keyword evidence="6" id="KW-0597">Phosphoprotein</keyword>
<feature type="modified residue" description="4-aspartylphosphate" evidence="6">
    <location>
        <position position="52"/>
    </location>
</feature>
<dbReference type="Proteomes" id="UP001197875">
    <property type="component" value="Unassembled WGS sequence"/>
</dbReference>
<gene>
    <name evidence="10" type="ORF">LKD71_06585</name>
</gene>
<evidence type="ECO:0000313" key="10">
    <source>
        <dbReference type="EMBL" id="MCC2189469.1"/>
    </source>
</evidence>
<evidence type="ECO:0000256" key="6">
    <source>
        <dbReference type="PROSITE-ProRule" id="PRU00169"/>
    </source>
</evidence>
<dbReference type="PROSITE" id="PS51755">
    <property type="entry name" value="OMPR_PHOB"/>
    <property type="match status" value="1"/>
</dbReference>
<evidence type="ECO:0000256" key="4">
    <source>
        <dbReference type="ARBA" id="ARBA00023163"/>
    </source>
</evidence>
<dbReference type="GO" id="GO:0000976">
    <property type="term" value="F:transcription cis-regulatory region binding"/>
    <property type="evidence" value="ECO:0007669"/>
    <property type="project" value="TreeGrafter"/>
</dbReference>
<evidence type="ECO:0000259" key="8">
    <source>
        <dbReference type="PROSITE" id="PS50110"/>
    </source>
</evidence>
<dbReference type="Gene3D" id="1.10.10.10">
    <property type="entry name" value="Winged helix-like DNA-binding domain superfamily/Winged helix DNA-binding domain"/>
    <property type="match status" value="1"/>
</dbReference>
<evidence type="ECO:0000256" key="1">
    <source>
        <dbReference type="ARBA" id="ARBA00018672"/>
    </source>
</evidence>
<organism evidence="10 11">
    <name type="scientific">Fusicatenibacter faecihominis</name>
    <dbReference type="NCBI Taxonomy" id="2881276"/>
    <lineage>
        <taxon>Bacteria</taxon>
        <taxon>Bacillati</taxon>
        <taxon>Bacillota</taxon>
        <taxon>Clostridia</taxon>
        <taxon>Lachnospirales</taxon>
        <taxon>Lachnospiraceae</taxon>
        <taxon>Fusicatenibacter</taxon>
    </lineage>
</organism>
<accession>A0AAE3DSB3</accession>
<reference evidence="10 11" key="1">
    <citation type="submission" date="2021-10" db="EMBL/GenBank/DDBJ databases">
        <title>Anaerobic single-cell dispensing facilitates the cultivation of human gut bacteria.</title>
        <authorList>
            <person name="Afrizal A."/>
        </authorList>
    </citation>
    <scope>NUCLEOTIDE SEQUENCE [LARGE SCALE GENOMIC DNA]</scope>
    <source>
        <strain evidence="10 11">CLA-AA-H277</strain>
    </source>
</reference>
<feature type="domain" description="Response regulatory" evidence="8">
    <location>
        <begin position="3"/>
        <end position="116"/>
    </location>
</feature>
<evidence type="ECO:0000313" key="11">
    <source>
        <dbReference type="Proteomes" id="UP001197875"/>
    </source>
</evidence>
<dbReference type="PANTHER" id="PTHR48111:SF43">
    <property type="entry name" value="STAGE 0 SPORULATION PROTEIN A HOMOLOG"/>
    <property type="match status" value="1"/>
</dbReference>
<dbReference type="EMBL" id="JAJEPR010000008">
    <property type="protein sequence ID" value="MCC2189469.1"/>
    <property type="molecule type" value="Genomic_DNA"/>
</dbReference>
<name>A0AAE3DSB3_9FIRM</name>
<dbReference type="CDD" id="cd18159">
    <property type="entry name" value="REC_OmpR_NsrR-like"/>
    <property type="match status" value="1"/>
</dbReference>
<evidence type="ECO:0000259" key="9">
    <source>
        <dbReference type="PROSITE" id="PS51755"/>
    </source>
</evidence>
<evidence type="ECO:0000256" key="2">
    <source>
        <dbReference type="ARBA" id="ARBA00023015"/>
    </source>
</evidence>
<dbReference type="AlphaFoldDB" id="A0AAE3DSB3"/>
<feature type="domain" description="OmpR/PhoB-type" evidence="9">
    <location>
        <begin position="126"/>
        <end position="224"/>
    </location>
</feature>
<dbReference type="GO" id="GO:0032993">
    <property type="term" value="C:protein-DNA complex"/>
    <property type="evidence" value="ECO:0007669"/>
    <property type="project" value="TreeGrafter"/>
</dbReference>
<dbReference type="InterPro" id="IPR011006">
    <property type="entry name" value="CheY-like_superfamily"/>
</dbReference>
<dbReference type="SUPFAM" id="SSF52172">
    <property type="entry name" value="CheY-like"/>
    <property type="match status" value="1"/>
</dbReference>
<dbReference type="PROSITE" id="PS50110">
    <property type="entry name" value="RESPONSE_REGULATORY"/>
    <property type="match status" value="1"/>
</dbReference>
<dbReference type="SMART" id="SM00862">
    <property type="entry name" value="Trans_reg_C"/>
    <property type="match status" value="1"/>
</dbReference>
<dbReference type="SUPFAM" id="SSF46894">
    <property type="entry name" value="C-terminal effector domain of the bipartite response regulators"/>
    <property type="match status" value="1"/>
</dbReference>
<keyword evidence="2" id="KW-0805">Transcription regulation</keyword>
<dbReference type="InterPro" id="IPR036388">
    <property type="entry name" value="WH-like_DNA-bd_sf"/>
</dbReference>
<keyword evidence="11" id="KW-1185">Reference proteome</keyword>
<sequence>MYRIMLVEDDATIVDILSRQLEKWGYLVRAVQDFDRVMEEFREFQPQLVLMDLSLPFFNGYYWCTEIRKISRVPVLFLSSASDDMNLIMAINMGADDFIAKPFKFEVVLAKIQAIIRRTYDFGRDLNTLNCRGVTLNLGDGVVSFGEEKLELSRNEYKILEILMKKKGNVVPREDLIQALWDTEEFIDENTLTVNVARLRQRLKQIGVEELISTRKGVGYLIMEP</sequence>
<dbReference type="InterPro" id="IPR001867">
    <property type="entry name" value="OmpR/PhoB-type_DNA-bd"/>
</dbReference>
<keyword evidence="4" id="KW-0804">Transcription</keyword>
<dbReference type="Pfam" id="PF00072">
    <property type="entry name" value="Response_reg"/>
    <property type="match status" value="1"/>
</dbReference>
<dbReference type="PANTHER" id="PTHR48111">
    <property type="entry name" value="REGULATOR OF RPOS"/>
    <property type="match status" value="1"/>
</dbReference>
<evidence type="ECO:0000256" key="7">
    <source>
        <dbReference type="PROSITE-ProRule" id="PRU01091"/>
    </source>
</evidence>
<dbReference type="InterPro" id="IPR039420">
    <property type="entry name" value="WalR-like"/>
</dbReference>
<dbReference type="RefSeq" id="WP_227614810.1">
    <property type="nucleotide sequence ID" value="NZ_JAJEPR010000008.1"/>
</dbReference>
<proteinExistence type="predicted"/>
<dbReference type="GO" id="GO:0000156">
    <property type="term" value="F:phosphorelay response regulator activity"/>
    <property type="evidence" value="ECO:0007669"/>
    <property type="project" value="TreeGrafter"/>
</dbReference>
<dbReference type="InterPro" id="IPR016032">
    <property type="entry name" value="Sig_transdc_resp-reg_C-effctor"/>
</dbReference>
<dbReference type="CDD" id="cd00383">
    <property type="entry name" value="trans_reg_C"/>
    <property type="match status" value="1"/>
</dbReference>
<protein>
    <recommendedName>
        <fullName evidence="1">Stage 0 sporulation protein A homolog</fullName>
    </recommendedName>
</protein>
<feature type="DNA-binding region" description="OmpR/PhoB-type" evidence="7">
    <location>
        <begin position="126"/>
        <end position="224"/>
    </location>
</feature>